<evidence type="ECO:0008006" key="6">
    <source>
        <dbReference type="Google" id="ProtNLM"/>
    </source>
</evidence>
<sequence>MHSLILFTGLLFDVIDWGQNGGNAFEDNDLSTYCVPEAGIDLIVLAFLYEYGDGIRAYSLSSQKEAETLDQQLWGAYGNTKSNVVHRPFGTTFFYNNPSCSVNGAINLGSWVTAGTVSSNTKILIGLPVSPYAATGTYDGAQYYPHYPQLGGVMLWSAGFSDININHGCNYAQQARKILNMGSPC</sequence>
<evidence type="ECO:0000313" key="4">
    <source>
        <dbReference type="EMBL" id="PYH33738.1"/>
    </source>
</evidence>
<dbReference type="EMBL" id="KZ821462">
    <property type="protein sequence ID" value="PYH33738.1"/>
    <property type="molecule type" value="Genomic_DNA"/>
</dbReference>
<keyword evidence="2" id="KW-0326">Glycosidase</keyword>
<evidence type="ECO:0000256" key="1">
    <source>
        <dbReference type="ARBA" id="ARBA00022801"/>
    </source>
</evidence>
<evidence type="ECO:0000256" key="2">
    <source>
        <dbReference type="ARBA" id="ARBA00023295"/>
    </source>
</evidence>
<dbReference type="PANTHER" id="PTHR45708:SF49">
    <property type="entry name" value="ENDOCHITINASE"/>
    <property type="match status" value="1"/>
</dbReference>
<feature type="signal peptide" evidence="3">
    <location>
        <begin position="1"/>
        <end position="24"/>
    </location>
</feature>
<dbReference type="InterPro" id="IPR050542">
    <property type="entry name" value="Glycosyl_Hydrlase18_Chitinase"/>
</dbReference>
<feature type="chain" id="PRO_5016345587" description="Chitinase" evidence="3">
    <location>
        <begin position="25"/>
        <end position="185"/>
    </location>
</feature>
<protein>
    <recommendedName>
        <fullName evidence="6">Chitinase</fullName>
    </recommendedName>
</protein>
<evidence type="ECO:0000313" key="5">
    <source>
        <dbReference type="Proteomes" id="UP000247647"/>
    </source>
</evidence>
<proteinExistence type="predicted"/>
<keyword evidence="3" id="KW-0732">Signal</keyword>
<dbReference type="SUPFAM" id="SSF51445">
    <property type="entry name" value="(Trans)glycosidases"/>
    <property type="match status" value="1"/>
</dbReference>
<dbReference type="Proteomes" id="UP000247647">
    <property type="component" value="Unassembled WGS sequence"/>
</dbReference>
<dbReference type="Gene3D" id="3.20.20.80">
    <property type="entry name" value="Glycosidases"/>
    <property type="match status" value="1"/>
</dbReference>
<dbReference type="GO" id="GO:0004568">
    <property type="term" value="F:chitinase activity"/>
    <property type="evidence" value="ECO:0007669"/>
    <property type="project" value="TreeGrafter"/>
</dbReference>
<dbReference type="GO" id="GO:0005576">
    <property type="term" value="C:extracellular region"/>
    <property type="evidence" value="ECO:0007669"/>
    <property type="project" value="TreeGrafter"/>
</dbReference>
<evidence type="ECO:0000256" key="3">
    <source>
        <dbReference type="SAM" id="SignalP"/>
    </source>
</evidence>
<keyword evidence="1" id="KW-0378">Hydrolase</keyword>
<dbReference type="PANTHER" id="PTHR45708">
    <property type="entry name" value="ENDOCHITINASE"/>
    <property type="match status" value="1"/>
</dbReference>
<dbReference type="InterPro" id="IPR017853">
    <property type="entry name" value="GH"/>
</dbReference>
<reference evidence="4" key="1">
    <citation type="submission" date="2016-12" db="EMBL/GenBank/DDBJ databases">
        <title>The genomes of Aspergillus section Nigri reveals drivers in fungal speciation.</title>
        <authorList>
            <consortium name="DOE Joint Genome Institute"/>
            <person name="Vesth T.C."/>
            <person name="Nybo J."/>
            <person name="Theobald S."/>
            <person name="Brandl J."/>
            <person name="Frisvad J.C."/>
            <person name="Nielsen K.F."/>
            <person name="Lyhne E.K."/>
            <person name="Kogle M.E."/>
            <person name="Kuo A."/>
            <person name="Riley R."/>
            <person name="Clum A."/>
            <person name="Nolan M."/>
            <person name="Lipzen A."/>
            <person name="Salamov A."/>
            <person name="Henrissat B."/>
            <person name="Wiebenga A."/>
            <person name="De Vries R.P."/>
            <person name="Grigoriev I.V."/>
            <person name="Mortensen U.H."/>
            <person name="Andersen M.R."/>
            <person name="Baker S.E."/>
        </authorList>
    </citation>
    <scope>NUCLEOTIDE SEQUENCE [LARGE SCALE GENOMIC DNA]</scope>
    <source>
        <strain evidence="4">CBS 115656</strain>
    </source>
</reference>
<accession>A0A318Z0T3</accession>
<dbReference type="OrthoDB" id="6020543at2759"/>
<dbReference type="RefSeq" id="XP_025479216.1">
    <property type="nucleotide sequence ID" value="XM_025625300.1"/>
</dbReference>
<gene>
    <name evidence="4" type="ORF">BO87DRAFT_397397</name>
</gene>
<organism evidence="4 5">
    <name type="scientific">Aspergillus neoniger (strain CBS 115656)</name>
    <dbReference type="NCBI Taxonomy" id="1448310"/>
    <lineage>
        <taxon>Eukaryota</taxon>
        <taxon>Fungi</taxon>
        <taxon>Dikarya</taxon>
        <taxon>Ascomycota</taxon>
        <taxon>Pezizomycotina</taxon>
        <taxon>Eurotiomycetes</taxon>
        <taxon>Eurotiomycetidae</taxon>
        <taxon>Eurotiales</taxon>
        <taxon>Aspergillaceae</taxon>
        <taxon>Aspergillus</taxon>
        <taxon>Aspergillus subgen. Circumdati</taxon>
    </lineage>
</organism>
<dbReference type="GeneID" id="37127756"/>
<dbReference type="AlphaFoldDB" id="A0A318Z0T3"/>
<keyword evidence="5" id="KW-1185">Reference proteome</keyword>
<name>A0A318Z0T3_ASPNB</name>